<dbReference type="Gene3D" id="3.30.2350.10">
    <property type="entry name" value="Pseudouridine synthase"/>
    <property type="match status" value="1"/>
</dbReference>
<dbReference type="AlphaFoldDB" id="A0A5B8N1K8"/>
<dbReference type="InterPro" id="IPR006145">
    <property type="entry name" value="PsdUridine_synth_RsuA/RluA"/>
</dbReference>
<dbReference type="EMBL" id="CP031051">
    <property type="protein sequence ID" value="QDZ25765.1"/>
    <property type="molecule type" value="Genomic_DNA"/>
</dbReference>
<gene>
    <name evidence="3" type="ORF">A3770_18p82830</name>
</gene>
<evidence type="ECO:0000313" key="4">
    <source>
        <dbReference type="Proteomes" id="UP000316726"/>
    </source>
</evidence>
<comment type="similarity">
    <text evidence="1">Belongs to the pseudouridine synthase RluA family.</text>
</comment>
<reference evidence="3 4" key="1">
    <citation type="submission" date="2018-07" db="EMBL/GenBank/DDBJ databases">
        <title>The complete nuclear genome of the prasinophyte Chloropicon primus (CCMP1205).</title>
        <authorList>
            <person name="Pombert J.-F."/>
            <person name="Otis C."/>
            <person name="Turmel M."/>
            <person name="Lemieux C."/>
        </authorList>
    </citation>
    <scope>NUCLEOTIDE SEQUENCE [LARGE SCALE GENOMIC DNA]</scope>
    <source>
        <strain evidence="3 4">CCMP1205</strain>
    </source>
</reference>
<dbReference type="InterPro" id="IPR020103">
    <property type="entry name" value="PsdUridine_synth_cat_dom_sf"/>
</dbReference>
<dbReference type="InterPro" id="IPR050188">
    <property type="entry name" value="RluA_PseudoU_synthase"/>
</dbReference>
<evidence type="ECO:0000313" key="3">
    <source>
        <dbReference type="EMBL" id="QDZ25765.1"/>
    </source>
</evidence>
<feature type="domain" description="Pseudouridine synthase RsuA/RluA-like" evidence="2">
    <location>
        <begin position="206"/>
        <end position="399"/>
    </location>
</feature>
<dbReference type="GO" id="GO:0000455">
    <property type="term" value="P:enzyme-directed rRNA pseudouridine synthesis"/>
    <property type="evidence" value="ECO:0007669"/>
    <property type="project" value="TreeGrafter"/>
</dbReference>
<proteinExistence type="inferred from homology"/>
<evidence type="ECO:0000259" key="2">
    <source>
        <dbReference type="Pfam" id="PF00849"/>
    </source>
</evidence>
<dbReference type="CDD" id="cd02869">
    <property type="entry name" value="PseudoU_synth_RluA_like"/>
    <property type="match status" value="1"/>
</dbReference>
<evidence type="ECO:0000256" key="1">
    <source>
        <dbReference type="ARBA" id="ARBA00010876"/>
    </source>
</evidence>
<dbReference type="GO" id="GO:0009982">
    <property type="term" value="F:pseudouridine synthase activity"/>
    <property type="evidence" value="ECO:0007669"/>
    <property type="project" value="InterPro"/>
</dbReference>
<dbReference type="GO" id="GO:0003723">
    <property type="term" value="F:RNA binding"/>
    <property type="evidence" value="ECO:0007669"/>
    <property type="project" value="InterPro"/>
</dbReference>
<dbReference type="Pfam" id="PF00849">
    <property type="entry name" value="PseudoU_synth_2"/>
    <property type="match status" value="1"/>
</dbReference>
<dbReference type="PANTHER" id="PTHR21600:SF87">
    <property type="entry name" value="RNA PSEUDOURIDYLATE SYNTHASE DOMAIN-CONTAINING PROTEIN 1"/>
    <property type="match status" value="1"/>
</dbReference>
<name>A0A5B8N1K8_9CHLO</name>
<keyword evidence="4" id="KW-1185">Reference proteome</keyword>
<accession>A0A5B8N1K8</accession>
<dbReference type="SUPFAM" id="SSF55120">
    <property type="entry name" value="Pseudouridine synthase"/>
    <property type="match status" value="1"/>
</dbReference>
<dbReference type="OrthoDB" id="418349at2759"/>
<organism evidence="3 4">
    <name type="scientific">Chloropicon primus</name>
    <dbReference type="NCBI Taxonomy" id="1764295"/>
    <lineage>
        <taxon>Eukaryota</taxon>
        <taxon>Viridiplantae</taxon>
        <taxon>Chlorophyta</taxon>
        <taxon>Chloropicophyceae</taxon>
        <taxon>Chloropicales</taxon>
        <taxon>Chloropicaceae</taxon>
        <taxon>Chloropicon</taxon>
    </lineage>
</organism>
<sequence>MEKENRKRMEEKLEWFCPACAQGVRLPARLARHMISCCPELCAATTEGPVSEARAVLRRMPSDLQRSDCEDEDEAEAKRHEAFWKELRARPNKAGPLTPGDDAKAKEALAFAEKREEEIRRAASFIAFHLCRPAGERVRGGDNEDEDFTALTTPVTLPLPERIKIVRKSLSLSEKRLDKLLKLYIRSEPLVADDQGLDVIYEDEYWLCANKPPFVRTAPRHRFEGNSMVNRAIGYVRRKRASGEGQANPHVLHRLDMDTSGVLLYSKDKDLCAFVQTLFRERRVKKHYLAICCGNPPDHFIADSALERKTDHEIAMKVTAEGEESEATKPSKTLFVTIARSVKGATPAGSNGPYSLRLSELHPFDSSSMDLEDGKNNHFCLICAIPLTGRTHQIRLHVADAGFPIIGDTLYGMLSEELMERQALHAFKLKLNEVPEGVPDPSEAGFLAPLPQDMASCLAKLGIDNTMGVEEIETIVQTALSSGAFD</sequence>
<protein>
    <submittedName>
        <fullName evidence="3">Pseudouridine synthase</fullName>
    </submittedName>
</protein>
<dbReference type="PANTHER" id="PTHR21600">
    <property type="entry name" value="MITOCHONDRIAL RNA PSEUDOURIDINE SYNTHASE"/>
    <property type="match status" value="1"/>
</dbReference>
<dbReference type="Proteomes" id="UP000316726">
    <property type="component" value="Chromosome 18"/>
</dbReference>
<dbReference type="STRING" id="1764295.A0A5B8N1K8"/>